<dbReference type="EMBL" id="LAZR01010692">
    <property type="protein sequence ID" value="KKM65624.1"/>
    <property type="molecule type" value="Genomic_DNA"/>
</dbReference>
<protein>
    <submittedName>
        <fullName evidence="1">Uncharacterized protein</fullName>
    </submittedName>
</protein>
<name>A0A0F9J767_9ZZZZ</name>
<organism evidence="1">
    <name type="scientific">marine sediment metagenome</name>
    <dbReference type="NCBI Taxonomy" id="412755"/>
    <lineage>
        <taxon>unclassified sequences</taxon>
        <taxon>metagenomes</taxon>
        <taxon>ecological metagenomes</taxon>
    </lineage>
</organism>
<feature type="non-terminal residue" evidence="1">
    <location>
        <position position="1"/>
    </location>
</feature>
<evidence type="ECO:0000313" key="1">
    <source>
        <dbReference type="EMBL" id="KKM65624.1"/>
    </source>
</evidence>
<comment type="caution">
    <text evidence="1">The sequence shown here is derived from an EMBL/GenBank/DDBJ whole genome shotgun (WGS) entry which is preliminary data.</text>
</comment>
<gene>
    <name evidence="1" type="ORF">LCGC14_1489310</name>
</gene>
<dbReference type="AlphaFoldDB" id="A0A0F9J767"/>
<proteinExistence type="predicted"/>
<accession>A0A0F9J767</accession>
<sequence length="81" mass="8554">VGDHLQLSSGATANQGIRIRNDGNVGIGTTTPSQKLVVVGDLNATENINALNLPQEGVTATSMYVCWDIDGHLFLNETGCR</sequence>
<reference evidence="1" key="1">
    <citation type="journal article" date="2015" name="Nature">
        <title>Complex archaea that bridge the gap between prokaryotes and eukaryotes.</title>
        <authorList>
            <person name="Spang A."/>
            <person name="Saw J.H."/>
            <person name="Jorgensen S.L."/>
            <person name="Zaremba-Niedzwiedzka K."/>
            <person name="Martijn J."/>
            <person name="Lind A.E."/>
            <person name="van Eijk R."/>
            <person name="Schleper C."/>
            <person name="Guy L."/>
            <person name="Ettema T.J."/>
        </authorList>
    </citation>
    <scope>NUCLEOTIDE SEQUENCE</scope>
</reference>